<protein>
    <submittedName>
        <fullName evidence="1">Uncharacterized protein</fullName>
    </submittedName>
</protein>
<organism evidence="1 2">
    <name type="scientific">Hibiscus trionum</name>
    <name type="common">Flower of an hour</name>
    <dbReference type="NCBI Taxonomy" id="183268"/>
    <lineage>
        <taxon>Eukaryota</taxon>
        <taxon>Viridiplantae</taxon>
        <taxon>Streptophyta</taxon>
        <taxon>Embryophyta</taxon>
        <taxon>Tracheophyta</taxon>
        <taxon>Spermatophyta</taxon>
        <taxon>Magnoliopsida</taxon>
        <taxon>eudicotyledons</taxon>
        <taxon>Gunneridae</taxon>
        <taxon>Pentapetalae</taxon>
        <taxon>rosids</taxon>
        <taxon>malvids</taxon>
        <taxon>Malvales</taxon>
        <taxon>Malvaceae</taxon>
        <taxon>Malvoideae</taxon>
        <taxon>Hibiscus</taxon>
    </lineage>
</organism>
<dbReference type="Proteomes" id="UP001165190">
    <property type="component" value="Unassembled WGS sequence"/>
</dbReference>
<dbReference type="PANTHER" id="PTHR45835">
    <property type="entry name" value="YALI0A06105P"/>
    <property type="match status" value="1"/>
</dbReference>
<comment type="caution">
    <text evidence="1">The sequence shown here is derived from an EMBL/GenBank/DDBJ whole genome shotgun (WGS) entry which is preliminary data.</text>
</comment>
<dbReference type="InterPro" id="IPR012337">
    <property type="entry name" value="RNaseH-like_sf"/>
</dbReference>
<dbReference type="EMBL" id="BSYR01000023">
    <property type="protein sequence ID" value="GMI89956.1"/>
    <property type="molecule type" value="Genomic_DNA"/>
</dbReference>
<name>A0A9W7I6V7_HIBTR</name>
<evidence type="ECO:0000313" key="2">
    <source>
        <dbReference type="Proteomes" id="UP001165190"/>
    </source>
</evidence>
<reference evidence="1" key="1">
    <citation type="submission" date="2023-05" db="EMBL/GenBank/DDBJ databases">
        <title>Genome and transcriptome analyses reveal genes involved in the formation of fine ridges on petal epidermal cells in Hibiscus trionum.</title>
        <authorList>
            <person name="Koshimizu S."/>
            <person name="Masuda S."/>
            <person name="Ishii T."/>
            <person name="Shirasu K."/>
            <person name="Hoshino A."/>
            <person name="Arita M."/>
        </authorList>
    </citation>
    <scope>NUCLEOTIDE SEQUENCE</scope>
    <source>
        <strain evidence="1">Hamamatsu line</strain>
    </source>
</reference>
<proteinExistence type="predicted"/>
<dbReference type="Gene3D" id="3.30.420.10">
    <property type="entry name" value="Ribonuclease H-like superfamily/Ribonuclease H"/>
    <property type="match status" value="1"/>
</dbReference>
<accession>A0A9W7I6V7</accession>
<dbReference type="InterPro" id="IPR036397">
    <property type="entry name" value="RNaseH_sf"/>
</dbReference>
<dbReference type="PANTHER" id="PTHR45835:SF104">
    <property type="entry name" value="PROTEIN NYNRIN-LIKE"/>
    <property type="match status" value="1"/>
</dbReference>
<sequence>MTGEKPKEWDSWLHLAEWWYNTSYHSTIRSSPYQILYGKIPLYHIPYVAGDSRVTSVDRDMQNREEAMKILKFHLQQAQKRMKHHADKKRNDCELSVGEWVYLKLQPYRQHTVKHRSFQKLAPKWFDPFQVLGK</sequence>
<dbReference type="SUPFAM" id="SSF53098">
    <property type="entry name" value="Ribonuclease H-like"/>
    <property type="match status" value="1"/>
</dbReference>
<keyword evidence="2" id="KW-1185">Reference proteome</keyword>
<dbReference type="OrthoDB" id="5554229at2759"/>
<dbReference type="AlphaFoldDB" id="A0A9W7I6V7"/>
<dbReference type="GO" id="GO:0003676">
    <property type="term" value="F:nucleic acid binding"/>
    <property type="evidence" value="ECO:0007669"/>
    <property type="project" value="InterPro"/>
</dbReference>
<gene>
    <name evidence="1" type="ORF">HRI_002664900</name>
</gene>
<evidence type="ECO:0000313" key="1">
    <source>
        <dbReference type="EMBL" id="GMI89956.1"/>
    </source>
</evidence>